<dbReference type="Proteomes" id="UP000595437">
    <property type="component" value="Chromosome 18"/>
</dbReference>
<name>A0A7T8GPM6_CALRO</name>
<organism evidence="2 3">
    <name type="scientific">Caligus rogercresseyi</name>
    <name type="common">Sea louse</name>
    <dbReference type="NCBI Taxonomy" id="217165"/>
    <lineage>
        <taxon>Eukaryota</taxon>
        <taxon>Metazoa</taxon>
        <taxon>Ecdysozoa</taxon>
        <taxon>Arthropoda</taxon>
        <taxon>Crustacea</taxon>
        <taxon>Multicrustacea</taxon>
        <taxon>Hexanauplia</taxon>
        <taxon>Copepoda</taxon>
        <taxon>Siphonostomatoida</taxon>
        <taxon>Caligidae</taxon>
        <taxon>Caligus</taxon>
    </lineage>
</organism>
<dbReference type="AlphaFoldDB" id="A0A7T8GPM6"/>
<evidence type="ECO:0000313" key="2">
    <source>
        <dbReference type="EMBL" id="QQP35358.1"/>
    </source>
</evidence>
<accession>A0A7T8GPM6</accession>
<feature type="compositionally biased region" description="Basic and acidic residues" evidence="1">
    <location>
        <begin position="7"/>
        <end position="20"/>
    </location>
</feature>
<gene>
    <name evidence="2" type="ORF">FKW44_023555</name>
</gene>
<feature type="region of interest" description="Disordered" evidence="1">
    <location>
        <begin position="1"/>
        <end position="20"/>
    </location>
</feature>
<evidence type="ECO:0000256" key="1">
    <source>
        <dbReference type="SAM" id="MobiDB-lite"/>
    </source>
</evidence>
<dbReference type="EMBL" id="CP045907">
    <property type="protein sequence ID" value="QQP35358.1"/>
    <property type="molecule type" value="Genomic_DNA"/>
</dbReference>
<proteinExistence type="predicted"/>
<sequence>MSVYHIGKKDSIEGKPGSDGKARVNLRAIKKALEAEPLKSMWDHVKDMEISHTTIVRSVKVLGEKIW</sequence>
<evidence type="ECO:0000313" key="3">
    <source>
        <dbReference type="Proteomes" id="UP000595437"/>
    </source>
</evidence>
<protein>
    <submittedName>
        <fullName evidence="2">Uncharacterized protein</fullName>
    </submittedName>
</protein>
<keyword evidence="3" id="KW-1185">Reference proteome</keyword>
<reference evidence="3" key="1">
    <citation type="submission" date="2021-01" db="EMBL/GenBank/DDBJ databases">
        <title>Caligus Genome Assembly.</title>
        <authorList>
            <person name="Gallardo-Escarate C."/>
        </authorList>
    </citation>
    <scope>NUCLEOTIDE SEQUENCE [LARGE SCALE GENOMIC DNA]</scope>
</reference>